<dbReference type="InterPro" id="IPR017517">
    <property type="entry name" value="Maleyloyr_isom"/>
</dbReference>
<dbReference type="AlphaFoldDB" id="A0A0T6LTE5"/>
<name>A0A0T6LTE5_WENVI</name>
<comment type="caution">
    <text evidence="2">The sequence shown here is derived from an EMBL/GenBank/DDBJ whole genome shotgun (WGS) entry which is preliminary data.</text>
</comment>
<evidence type="ECO:0000313" key="2">
    <source>
        <dbReference type="EMBL" id="KRV49106.1"/>
    </source>
</evidence>
<feature type="domain" description="Mycothiol-dependent maleylpyruvate isomerase metal-binding" evidence="1">
    <location>
        <begin position="12"/>
        <end position="147"/>
    </location>
</feature>
<keyword evidence="3" id="KW-1185">Reference proteome</keyword>
<protein>
    <recommendedName>
        <fullName evidence="1">Mycothiol-dependent maleylpyruvate isomerase metal-binding domain-containing protein</fullName>
    </recommendedName>
</protein>
<evidence type="ECO:0000259" key="1">
    <source>
        <dbReference type="Pfam" id="PF11716"/>
    </source>
</evidence>
<dbReference type="eggNOG" id="ENOG5031RF6">
    <property type="taxonomic scope" value="Bacteria"/>
</dbReference>
<proteinExistence type="predicted"/>
<reference evidence="2 3" key="1">
    <citation type="submission" date="2015-10" db="EMBL/GenBank/DDBJ databases">
        <title>Draft genome sequence of pyrrolomycin-producing Streptomyces vitaminophilus.</title>
        <authorList>
            <person name="Graham D.E."/>
            <person name="Mahan K.M."/>
            <person name="Klingeman D.M."/>
            <person name="Hettich R.L."/>
            <person name="Parry R.J."/>
        </authorList>
    </citation>
    <scope>NUCLEOTIDE SEQUENCE [LARGE SCALE GENOMIC DNA]</scope>
    <source>
        <strain evidence="2 3">ATCC 31673</strain>
    </source>
</reference>
<dbReference type="NCBIfam" id="TIGR03083">
    <property type="entry name" value="maleylpyruvate isomerase family mycothiol-dependent enzyme"/>
    <property type="match status" value="1"/>
</dbReference>
<dbReference type="EMBL" id="LLZU01000015">
    <property type="protein sequence ID" value="KRV49106.1"/>
    <property type="molecule type" value="Genomic_DNA"/>
</dbReference>
<dbReference type="GO" id="GO:0046872">
    <property type="term" value="F:metal ion binding"/>
    <property type="evidence" value="ECO:0007669"/>
    <property type="project" value="InterPro"/>
</dbReference>
<evidence type="ECO:0000313" key="3">
    <source>
        <dbReference type="Proteomes" id="UP000050867"/>
    </source>
</evidence>
<dbReference type="Gene3D" id="3.30.1050.20">
    <property type="match status" value="1"/>
</dbReference>
<dbReference type="SUPFAM" id="SSF55718">
    <property type="entry name" value="SCP-like"/>
    <property type="match status" value="1"/>
</dbReference>
<accession>A0A0T6LTE5</accession>
<dbReference type="Gene3D" id="1.20.120.450">
    <property type="entry name" value="dinb family like domain"/>
    <property type="match status" value="1"/>
</dbReference>
<dbReference type="Pfam" id="PF11716">
    <property type="entry name" value="MDMPI_N"/>
    <property type="match status" value="1"/>
</dbReference>
<dbReference type="SUPFAM" id="SSF109854">
    <property type="entry name" value="DinB/YfiT-like putative metalloenzymes"/>
    <property type="match status" value="1"/>
</dbReference>
<dbReference type="OrthoDB" id="5118203at2"/>
<dbReference type="InterPro" id="IPR036527">
    <property type="entry name" value="SCP2_sterol-bd_dom_sf"/>
</dbReference>
<organism evidence="2 3">
    <name type="scientific">Wenjunlia vitaminophila</name>
    <name type="common">Streptomyces vitaminophilus</name>
    <dbReference type="NCBI Taxonomy" id="76728"/>
    <lineage>
        <taxon>Bacteria</taxon>
        <taxon>Bacillati</taxon>
        <taxon>Actinomycetota</taxon>
        <taxon>Actinomycetes</taxon>
        <taxon>Kitasatosporales</taxon>
        <taxon>Streptomycetaceae</taxon>
        <taxon>Wenjunlia</taxon>
    </lineage>
</organism>
<dbReference type="InterPro" id="IPR024344">
    <property type="entry name" value="MDMPI_metal-binding"/>
</dbReference>
<gene>
    <name evidence="2" type="ORF">AQ490_21670</name>
</gene>
<dbReference type="Proteomes" id="UP000050867">
    <property type="component" value="Unassembled WGS sequence"/>
</dbReference>
<dbReference type="STRING" id="76728.AQ490_21670"/>
<dbReference type="InterPro" id="IPR034660">
    <property type="entry name" value="DinB/YfiT-like"/>
</dbReference>
<dbReference type="RefSeq" id="WP_018384500.1">
    <property type="nucleotide sequence ID" value="NZ_LLZU01000015.1"/>
</dbReference>
<sequence length="231" mass="24831">MTDSFPASRWTAEATDLFLRTLDGLGDTDLDLPTSLPGWTRRHLVAHVALNAEALGRLLTWARTGKRTPMYDSVEQRNGDIEAGALRDPGDLRAWVRGSADELAASWASLPEPAWQAQVVTAQGRPVPASETIWMRAREVTIHSIDLDAGVTFADLPDGFCPALIDDIVARRSAQGDGPALDLTATDLPSSHWTVPGHGGPSKVALPVDDLAAWLTGRHTAPGLPDLPPWL</sequence>